<organism evidence="2 3">
    <name type="scientific">Anaerococcus lactolyticus S7-1-13</name>
    <dbReference type="NCBI Taxonomy" id="1284686"/>
    <lineage>
        <taxon>Bacteria</taxon>
        <taxon>Bacillati</taxon>
        <taxon>Bacillota</taxon>
        <taxon>Tissierellia</taxon>
        <taxon>Tissierellales</taxon>
        <taxon>Peptoniphilaceae</taxon>
        <taxon>Anaerococcus</taxon>
    </lineage>
</organism>
<evidence type="ECO:0000259" key="1">
    <source>
        <dbReference type="PROSITE" id="PS51186"/>
    </source>
</evidence>
<dbReference type="RefSeq" id="WP_231549535.1">
    <property type="nucleotide sequence ID" value="NZ_JRMW01000043.1"/>
</dbReference>
<proteinExistence type="predicted"/>
<dbReference type="Pfam" id="PF00583">
    <property type="entry name" value="Acetyltransf_1"/>
    <property type="match status" value="1"/>
</dbReference>
<reference evidence="2 3" key="1">
    <citation type="submission" date="2014-07" db="EMBL/GenBank/DDBJ databases">
        <authorList>
            <person name="McCorrison J."/>
            <person name="Sanka R."/>
            <person name="Torralba M."/>
            <person name="Gillis M."/>
            <person name="Haft D.H."/>
            <person name="Methe B."/>
            <person name="Sutton G."/>
            <person name="Nelson K.E."/>
        </authorList>
    </citation>
    <scope>NUCLEOTIDE SEQUENCE [LARGE SCALE GENOMIC DNA]</scope>
    <source>
        <strain evidence="2 3">S7-1-13</strain>
    </source>
</reference>
<dbReference type="GO" id="GO:0016747">
    <property type="term" value="F:acyltransferase activity, transferring groups other than amino-acyl groups"/>
    <property type="evidence" value="ECO:0007669"/>
    <property type="project" value="InterPro"/>
</dbReference>
<name>A0A095Y8T4_9FIRM</name>
<evidence type="ECO:0000313" key="3">
    <source>
        <dbReference type="Proteomes" id="UP000029579"/>
    </source>
</evidence>
<dbReference type="SUPFAM" id="SSF55729">
    <property type="entry name" value="Acyl-CoA N-acyltransferases (Nat)"/>
    <property type="match status" value="1"/>
</dbReference>
<dbReference type="PROSITE" id="PS51186">
    <property type="entry name" value="GNAT"/>
    <property type="match status" value="1"/>
</dbReference>
<dbReference type="EMBL" id="JRMW01000043">
    <property type="protein sequence ID" value="KGF03052.1"/>
    <property type="molecule type" value="Genomic_DNA"/>
</dbReference>
<protein>
    <submittedName>
        <fullName evidence="2">Spermidine acetyltransferase</fullName>
    </submittedName>
</protein>
<dbReference type="eggNOG" id="COG0456">
    <property type="taxonomic scope" value="Bacteria"/>
</dbReference>
<keyword evidence="2" id="KW-0808">Transferase</keyword>
<feature type="domain" description="N-acetyltransferase" evidence="1">
    <location>
        <begin position="1"/>
        <end position="145"/>
    </location>
</feature>
<dbReference type="Proteomes" id="UP000029579">
    <property type="component" value="Unassembled WGS sequence"/>
</dbReference>
<dbReference type="CDD" id="cd04301">
    <property type="entry name" value="NAT_SF"/>
    <property type="match status" value="1"/>
</dbReference>
<gene>
    <name evidence="2" type="ORF">HMPREF1630_08660</name>
</gene>
<accession>A0A095Y8T4</accession>
<dbReference type="InterPro" id="IPR016181">
    <property type="entry name" value="Acyl_CoA_acyltransferase"/>
</dbReference>
<dbReference type="AlphaFoldDB" id="A0A095Y8T4"/>
<dbReference type="Gene3D" id="3.40.630.30">
    <property type="match status" value="1"/>
</dbReference>
<evidence type="ECO:0000313" key="2">
    <source>
        <dbReference type="EMBL" id="KGF03052.1"/>
    </source>
</evidence>
<comment type="caution">
    <text evidence="2">The sequence shown here is derived from an EMBL/GenBank/DDBJ whole genome shotgun (WGS) entry which is preliminary data.</text>
</comment>
<dbReference type="InterPro" id="IPR000182">
    <property type="entry name" value="GNAT_dom"/>
</dbReference>
<sequence length="145" mass="16898">MEIREILKVDLTKLSRLMVEVYNAPPWNDKWTEETALESLSSLCDFPNFTGYLIADVDEIIGAILGHSRRYASETTYYIDEFFISEKYRRLGLGENLYKTTIKKLKKKSISGAFFTTLKNSPAYNFYIKEGAWDLEDSACFYHKF</sequence>